<protein>
    <submittedName>
        <fullName evidence="1">Uncharacterized protein</fullName>
    </submittedName>
</protein>
<proteinExistence type="predicted"/>
<dbReference type="AlphaFoldDB" id="A0AAP2DJM4"/>
<sequence length="449" mass="50493">MRTEMLLNSNILRGRLFIAFLILIPCISRAQDSLANKSDEIFDLSLEELLQIKITELDRSLKLYGYINTNAEQQFNFPSVGPDGATMKEDDPFAWVPVKAFHLYGSAYLAENIDVLFNLAYNDEVIEVRNAWGNFKIRRSLQVRVGKMYRRFGLYNERLDQIPTFTGIEPPEIFDTDHLFVTRTTNLMVHGNWNVGLTNFQYSLTTENGEGGAAKGVVPLGWDLRAKSDINSWVLGTSGFKSSMNSNNTTSTVSFGEGSPKGGVLPWMDGDNFFLTGLFGEKQLGRLNIQAEYWIARHDALRNPEHVLTMVAEAGINPQQRQRFLGSNAGKANDQLTTADVVVPVKYNVKTYYIRLAYNLDSSIGQFVPYLFLDWMSHPEVINNKTYGGDREAGLADDGIFTKTSAGVVYRPIPAVAIKLDGSIHSQKFNGESVQYPEIRLDFSWAFKN</sequence>
<dbReference type="EMBL" id="JAHESF010000010">
    <property type="protein sequence ID" value="MBT1697593.1"/>
    <property type="molecule type" value="Genomic_DNA"/>
</dbReference>
<evidence type="ECO:0000313" key="1">
    <source>
        <dbReference type="EMBL" id="MBT1697593.1"/>
    </source>
</evidence>
<keyword evidence="2" id="KW-1185">Reference proteome</keyword>
<evidence type="ECO:0000313" key="2">
    <source>
        <dbReference type="Proteomes" id="UP001319200"/>
    </source>
</evidence>
<dbReference type="Proteomes" id="UP001319200">
    <property type="component" value="Unassembled WGS sequence"/>
</dbReference>
<accession>A0AAP2DJM4</accession>
<comment type="caution">
    <text evidence="1">The sequence shown here is derived from an EMBL/GenBank/DDBJ whole genome shotgun (WGS) entry which is preliminary data.</text>
</comment>
<organism evidence="1 2">
    <name type="scientific">Chryseosolibacter histidini</name>
    <dbReference type="NCBI Taxonomy" id="2782349"/>
    <lineage>
        <taxon>Bacteria</taxon>
        <taxon>Pseudomonadati</taxon>
        <taxon>Bacteroidota</taxon>
        <taxon>Cytophagia</taxon>
        <taxon>Cytophagales</taxon>
        <taxon>Chryseotaleaceae</taxon>
        <taxon>Chryseosolibacter</taxon>
    </lineage>
</organism>
<reference evidence="1 2" key="1">
    <citation type="submission" date="2021-05" db="EMBL/GenBank/DDBJ databases">
        <title>A Polyphasic approach of four new species of the genus Ohtaekwangia: Ohtaekwangia histidinii sp. nov., Ohtaekwangia cretensis sp. nov., Ohtaekwangia indiensis sp. nov., Ohtaekwangia reichenbachii sp. nov. from diverse environment.</title>
        <authorList>
            <person name="Octaviana S."/>
        </authorList>
    </citation>
    <scope>NUCLEOTIDE SEQUENCE [LARGE SCALE GENOMIC DNA]</scope>
    <source>
        <strain evidence="1 2">PWU4</strain>
    </source>
</reference>
<dbReference type="Gene3D" id="2.40.160.10">
    <property type="entry name" value="Porin"/>
    <property type="match status" value="1"/>
</dbReference>
<name>A0AAP2DJM4_9BACT</name>
<dbReference type="RefSeq" id="WP_254163465.1">
    <property type="nucleotide sequence ID" value="NZ_JAHESF010000010.1"/>
</dbReference>
<dbReference type="SUPFAM" id="SSF56935">
    <property type="entry name" value="Porins"/>
    <property type="match status" value="1"/>
</dbReference>
<dbReference type="InterPro" id="IPR023614">
    <property type="entry name" value="Porin_dom_sf"/>
</dbReference>
<gene>
    <name evidence="1" type="ORF">KK083_11945</name>
</gene>